<keyword evidence="2" id="KW-1185">Reference proteome</keyword>
<dbReference type="Proteomes" id="UP000466514">
    <property type="component" value="Chromosome"/>
</dbReference>
<dbReference type="EMBL" id="AP022574">
    <property type="protein sequence ID" value="BBX71602.1"/>
    <property type="molecule type" value="Genomic_DNA"/>
</dbReference>
<accession>A0A7I7MIC0</accession>
<name>A0A7I7MIC0_9MYCO</name>
<dbReference type="KEGG" id="mpsc:MPSYJ_50630"/>
<proteinExistence type="predicted"/>
<gene>
    <name evidence="1" type="ORF">MPSYJ_50630</name>
</gene>
<reference evidence="1 2" key="1">
    <citation type="journal article" date="2019" name="Emerg. Microbes Infect.">
        <title>Comprehensive subspecies identification of 175 nontuberculous mycobacteria species based on 7547 genomic profiles.</title>
        <authorList>
            <person name="Matsumoto Y."/>
            <person name="Kinjo T."/>
            <person name="Motooka D."/>
            <person name="Nabeya D."/>
            <person name="Jung N."/>
            <person name="Uechi K."/>
            <person name="Horii T."/>
            <person name="Iida T."/>
            <person name="Fujita J."/>
            <person name="Nakamura S."/>
        </authorList>
    </citation>
    <scope>NUCLEOTIDE SEQUENCE [LARGE SCALE GENOMIC DNA]</scope>
    <source>
        <strain evidence="1 2">JCM 13323</strain>
    </source>
</reference>
<sequence>MDIEMIRRCPRPPRGIVVRNETISDDEITAIDGILVTTPARTAFDLARHLPRGYAVVCLDALARVTGVGVRDVFAVADRYPAARWGATQ</sequence>
<dbReference type="RefSeq" id="WP_163726301.1">
    <property type="nucleotide sequence ID" value="NZ_AP022574.1"/>
</dbReference>
<evidence type="ECO:0000313" key="2">
    <source>
        <dbReference type="Proteomes" id="UP000466514"/>
    </source>
</evidence>
<protein>
    <submittedName>
        <fullName evidence="1">Uncharacterized protein</fullName>
    </submittedName>
</protein>
<evidence type="ECO:0000313" key="1">
    <source>
        <dbReference type="EMBL" id="BBX71602.1"/>
    </source>
</evidence>
<dbReference type="AlphaFoldDB" id="A0A7I7MIC0"/>
<organism evidence="1 2">
    <name type="scientific">Mycolicibacterium psychrotolerans</name>
    <dbReference type="NCBI Taxonomy" id="216929"/>
    <lineage>
        <taxon>Bacteria</taxon>
        <taxon>Bacillati</taxon>
        <taxon>Actinomycetota</taxon>
        <taxon>Actinomycetes</taxon>
        <taxon>Mycobacteriales</taxon>
        <taxon>Mycobacteriaceae</taxon>
        <taxon>Mycolicibacterium</taxon>
    </lineage>
</organism>